<sequence length="57" mass="6821">MHPVYEGAFERVALITYDEFVEKYPDQYFEVVKIETKKTCLEFTKRSVENVETIINE</sequence>
<gene>
    <name evidence="1" type="ORF">SAMN05216326_1257</name>
</gene>
<dbReference type="AlphaFoldDB" id="A0A1I0E5C7"/>
<evidence type="ECO:0000313" key="1">
    <source>
        <dbReference type="EMBL" id="SET40112.1"/>
    </source>
</evidence>
<dbReference type="Proteomes" id="UP000199345">
    <property type="component" value="Unassembled WGS sequence"/>
</dbReference>
<reference evidence="2" key="1">
    <citation type="submission" date="2016-10" db="EMBL/GenBank/DDBJ databases">
        <authorList>
            <person name="Varghese N."/>
            <person name="Submissions S."/>
        </authorList>
    </citation>
    <scope>NUCLEOTIDE SEQUENCE [LARGE SCALE GENOMIC DNA]</scope>
    <source>
        <strain evidence="2">Nm71</strain>
    </source>
</reference>
<name>A0A1I0E5C7_9PROT</name>
<keyword evidence="2" id="KW-1185">Reference proteome</keyword>
<proteinExistence type="predicted"/>
<dbReference type="EMBL" id="FOIA01000025">
    <property type="protein sequence ID" value="SET40112.1"/>
    <property type="molecule type" value="Genomic_DNA"/>
</dbReference>
<organism evidence="1 2">
    <name type="scientific">Nitrosomonas marina</name>
    <dbReference type="NCBI Taxonomy" id="917"/>
    <lineage>
        <taxon>Bacteria</taxon>
        <taxon>Pseudomonadati</taxon>
        <taxon>Pseudomonadota</taxon>
        <taxon>Betaproteobacteria</taxon>
        <taxon>Nitrosomonadales</taxon>
        <taxon>Nitrosomonadaceae</taxon>
        <taxon>Nitrosomonas</taxon>
    </lineage>
</organism>
<protein>
    <submittedName>
        <fullName evidence="1">Uncharacterized protein</fullName>
    </submittedName>
</protein>
<evidence type="ECO:0000313" key="2">
    <source>
        <dbReference type="Proteomes" id="UP000199345"/>
    </source>
</evidence>
<accession>A0A1I0E5C7</accession>